<proteinExistence type="predicted"/>
<name>A0ABU7V872_9MICO</name>
<keyword evidence="4" id="KW-1185">Reference proteome</keyword>
<feature type="chain" id="PRO_5046709269" description="PBP domain-containing protein" evidence="2">
    <location>
        <begin position="28"/>
        <end position="395"/>
    </location>
</feature>
<reference evidence="3 4" key="1">
    <citation type="submission" date="2024-01" db="EMBL/GenBank/DDBJ databases">
        <title>the genome sequence of strain Microbacterium schleiferi NBRC 15075.</title>
        <authorList>
            <person name="Ding Y."/>
            <person name="Zhang G."/>
        </authorList>
    </citation>
    <scope>NUCLEOTIDE SEQUENCE [LARGE SCALE GENOMIC DNA]</scope>
    <source>
        <strain evidence="3 4">NBRC 15075</strain>
    </source>
</reference>
<accession>A0ABU7V872</accession>
<evidence type="ECO:0000313" key="4">
    <source>
        <dbReference type="Proteomes" id="UP001351900"/>
    </source>
</evidence>
<evidence type="ECO:0000313" key="3">
    <source>
        <dbReference type="EMBL" id="MEF2255874.1"/>
    </source>
</evidence>
<dbReference type="Gene3D" id="3.40.190.10">
    <property type="entry name" value="Periplasmic binding protein-like II"/>
    <property type="match status" value="2"/>
</dbReference>
<feature type="region of interest" description="Disordered" evidence="1">
    <location>
        <begin position="99"/>
        <end position="121"/>
    </location>
</feature>
<dbReference type="EMBL" id="JAZHOV010000006">
    <property type="protein sequence ID" value="MEF2255874.1"/>
    <property type="molecule type" value="Genomic_DNA"/>
</dbReference>
<evidence type="ECO:0008006" key="5">
    <source>
        <dbReference type="Google" id="ProtNLM"/>
    </source>
</evidence>
<dbReference type="Proteomes" id="UP001351900">
    <property type="component" value="Unassembled WGS sequence"/>
</dbReference>
<comment type="caution">
    <text evidence="3">The sequence shown here is derived from an EMBL/GenBank/DDBJ whole genome shotgun (WGS) entry which is preliminary data.</text>
</comment>
<dbReference type="SUPFAM" id="SSF53850">
    <property type="entry name" value="Periplasmic binding protein-like II"/>
    <property type="match status" value="1"/>
</dbReference>
<keyword evidence="2" id="KW-0732">Signal</keyword>
<dbReference type="RefSeq" id="WP_331792030.1">
    <property type="nucleotide sequence ID" value="NZ_BAAAUO010000001.1"/>
</dbReference>
<sequence length="395" mass="41198">MKKQFIGGAAAIGVIASLILAAPAAHAEPVGDGYTVVGSDTLEIAMDLLANGTTASGAPVRVLALDGRTVDNFAAAPSGVNLAGGKIVAKPYGTPFLRPNGSGDGHRALSRSIDGTPWKDGSTITGQVDISRSSSTPSGANANGPIAAIPFGRDAAAYASNNAALNNLTTSQIEQLFECTLDVNSTINGVRVGDITPVIPQEGSGTRADFLAKHNISPVGACVATGQEHETRYIYTDKTGTSQIQRNDTTTQYKNEAGAVIGTGFPANMVTVMSTVQWILQKNIPAYNRIGSGFEIYSWVPTAPTPVDVVGGKYVPNNTFYASAAGRDTVLLVEYARINENDPKYDAVLADLLGEEKLGDVTTSFLPSDVMSAKQALGFGVPVSTTINRYNLRAN</sequence>
<evidence type="ECO:0000256" key="2">
    <source>
        <dbReference type="SAM" id="SignalP"/>
    </source>
</evidence>
<feature type="signal peptide" evidence="2">
    <location>
        <begin position="1"/>
        <end position="27"/>
    </location>
</feature>
<protein>
    <recommendedName>
        <fullName evidence="5">PBP domain-containing protein</fullName>
    </recommendedName>
</protein>
<organism evidence="3 4">
    <name type="scientific">Microbacterium schleiferi</name>
    <dbReference type="NCBI Taxonomy" id="69362"/>
    <lineage>
        <taxon>Bacteria</taxon>
        <taxon>Bacillati</taxon>
        <taxon>Actinomycetota</taxon>
        <taxon>Actinomycetes</taxon>
        <taxon>Micrococcales</taxon>
        <taxon>Microbacteriaceae</taxon>
        <taxon>Microbacterium</taxon>
    </lineage>
</organism>
<evidence type="ECO:0000256" key="1">
    <source>
        <dbReference type="SAM" id="MobiDB-lite"/>
    </source>
</evidence>
<gene>
    <name evidence="3" type="ORF">V2V91_12120</name>
</gene>